<proteinExistence type="predicted"/>
<accession>A0A518VD04</accession>
<protein>
    <submittedName>
        <fullName evidence="1">Uncharacterized protein</fullName>
    </submittedName>
</protein>
<dbReference type="Proteomes" id="UP000319432">
    <property type="component" value="Chromosome"/>
</dbReference>
<keyword evidence="2" id="KW-1185">Reference proteome</keyword>
<dbReference type="OrthoDB" id="2473918at2"/>
<name>A0A518VD04_BRELA</name>
<dbReference type="AlphaFoldDB" id="A0A518VD04"/>
<gene>
    <name evidence="1" type="ORF">EEL30_22820</name>
</gene>
<evidence type="ECO:0000313" key="2">
    <source>
        <dbReference type="Proteomes" id="UP000319432"/>
    </source>
</evidence>
<evidence type="ECO:0000313" key="1">
    <source>
        <dbReference type="EMBL" id="QDX94867.1"/>
    </source>
</evidence>
<sequence>MEITKITPNAKGKISKEQAQEKAFRFLEKYLDPWDKEVQLTYSNNDENSYRFRFFKSYQGILVLPTVDSYVSYLVEIDSVTGEGIRFTKQSIKEPFLTNNQVKLPDRNAIMSPEVGAREWLRYHPLELGYEIKSGEKTPRLVYELAEDRLNKDVFIDATTGRAIFVDR</sequence>
<dbReference type="EMBL" id="CP033464">
    <property type="protein sequence ID" value="QDX94867.1"/>
    <property type="molecule type" value="Genomic_DNA"/>
</dbReference>
<reference evidence="1 2" key="1">
    <citation type="submission" date="2018-11" db="EMBL/GenBank/DDBJ databases">
        <title>Phylogenetic determinants of toxin gene distribution in genomes of Brevibacillus laterosporus.</title>
        <authorList>
            <person name="Glare T.R."/>
            <person name="Durrant A."/>
            <person name="Berry C."/>
            <person name="Palma L."/>
            <person name="Ormskirk M."/>
            <person name="Cox M.O."/>
        </authorList>
    </citation>
    <scope>NUCLEOTIDE SEQUENCE [LARGE SCALE GENOMIC DNA]</scope>
    <source>
        <strain evidence="1 2">1821L</strain>
    </source>
</reference>
<organism evidence="1 2">
    <name type="scientific">Brevibacillus laterosporus</name>
    <name type="common">Bacillus laterosporus</name>
    <dbReference type="NCBI Taxonomy" id="1465"/>
    <lineage>
        <taxon>Bacteria</taxon>
        <taxon>Bacillati</taxon>
        <taxon>Bacillota</taxon>
        <taxon>Bacilli</taxon>
        <taxon>Bacillales</taxon>
        <taxon>Paenibacillaceae</taxon>
        <taxon>Brevibacillus</taxon>
    </lineage>
</organism>